<keyword evidence="2" id="KW-0548">Nucleotidyltransferase</keyword>
<proteinExistence type="predicted"/>
<dbReference type="InterPro" id="IPR043502">
    <property type="entry name" value="DNA/RNA_pol_sf"/>
</dbReference>
<comment type="caution">
    <text evidence="2">The sequence shown here is derived from an EMBL/GenBank/DDBJ whole genome shotgun (WGS) entry which is preliminary data.</text>
</comment>
<reference evidence="3" key="1">
    <citation type="submission" date="2017-03" db="EMBL/GenBank/DDBJ databases">
        <title>Phytopthora megakarya and P. palmivora, two closely related causual agents of cacao black pod achieved similar genome size and gene model numbers by different mechanisms.</title>
        <authorList>
            <person name="Ali S."/>
            <person name="Shao J."/>
            <person name="Larry D.J."/>
            <person name="Kronmiller B."/>
            <person name="Shen D."/>
            <person name="Strem M.D."/>
            <person name="Melnick R.L."/>
            <person name="Guiltinan M.J."/>
            <person name="Tyler B.M."/>
            <person name="Meinhardt L.W."/>
            <person name="Bailey B.A."/>
        </authorList>
    </citation>
    <scope>NUCLEOTIDE SEQUENCE [LARGE SCALE GENOMIC DNA]</scope>
    <source>
        <strain evidence="3">zdho120</strain>
    </source>
</reference>
<dbReference type="InterPro" id="IPR041577">
    <property type="entry name" value="RT_RNaseH_2"/>
</dbReference>
<dbReference type="Proteomes" id="UP000198211">
    <property type="component" value="Unassembled WGS sequence"/>
</dbReference>
<dbReference type="GO" id="GO:0003964">
    <property type="term" value="F:RNA-directed DNA polymerase activity"/>
    <property type="evidence" value="ECO:0007669"/>
    <property type="project" value="UniProtKB-KW"/>
</dbReference>
<dbReference type="InterPro" id="IPR051320">
    <property type="entry name" value="Viral_Replic_Matur_Polypro"/>
</dbReference>
<dbReference type="PANTHER" id="PTHR33064:SF37">
    <property type="entry name" value="RIBONUCLEASE H"/>
    <property type="match status" value="1"/>
</dbReference>
<dbReference type="AlphaFoldDB" id="A0A225WGP7"/>
<dbReference type="SUPFAM" id="SSF56672">
    <property type="entry name" value="DNA/RNA polymerases"/>
    <property type="match status" value="1"/>
</dbReference>
<evidence type="ECO:0000313" key="2">
    <source>
        <dbReference type="EMBL" id="OWZ16584.1"/>
    </source>
</evidence>
<evidence type="ECO:0000259" key="1">
    <source>
        <dbReference type="Pfam" id="PF17919"/>
    </source>
</evidence>
<sequence length="239" mass="27164">MTGRSHLISAFITPFRLLELLRMPFNNALYGFWKLSPPECTHDIFTDGVPSKPRTRTADRLLDVCEEWHISISVEKSECGVDYLGHDVSINGFGAKPMNLEAVAQFPRSLNYYHHFIPDFVIFVTVLYSISVRNFDERVTNPETGAVKVGSRETRVCDVPAATPMLKHFDVDRQPVVIVYASDWAVSAALTQKHDGVYVHIKYTSRPLKPDQLNDNITEKVIIALLRVFNECHNKFVGR</sequence>
<name>A0A225WGP7_9STRA</name>
<evidence type="ECO:0000313" key="3">
    <source>
        <dbReference type="Proteomes" id="UP000198211"/>
    </source>
</evidence>
<feature type="domain" description="Reverse transcriptase/retrotransposon-derived protein RNase H-like" evidence="1">
    <location>
        <begin position="162"/>
        <end position="238"/>
    </location>
</feature>
<accession>A0A225WGP7</accession>
<keyword evidence="3" id="KW-1185">Reference proteome</keyword>
<dbReference type="PANTHER" id="PTHR33064">
    <property type="entry name" value="POL PROTEIN"/>
    <property type="match status" value="1"/>
</dbReference>
<gene>
    <name evidence="2" type="ORF">PHMEG_0009608</name>
</gene>
<dbReference type="EMBL" id="NBNE01000907">
    <property type="protein sequence ID" value="OWZ16584.1"/>
    <property type="molecule type" value="Genomic_DNA"/>
</dbReference>
<keyword evidence="2" id="KW-0695">RNA-directed DNA polymerase</keyword>
<keyword evidence="2" id="KW-0808">Transferase</keyword>
<dbReference type="Pfam" id="PF17919">
    <property type="entry name" value="RT_RNaseH_2"/>
    <property type="match status" value="1"/>
</dbReference>
<protein>
    <submittedName>
        <fullName evidence="2">Reverse transcriptase</fullName>
    </submittedName>
</protein>
<organism evidence="2 3">
    <name type="scientific">Phytophthora megakarya</name>
    <dbReference type="NCBI Taxonomy" id="4795"/>
    <lineage>
        <taxon>Eukaryota</taxon>
        <taxon>Sar</taxon>
        <taxon>Stramenopiles</taxon>
        <taxon>Oomycota</taxon>
        <taxon>Peronosporomycetes</taxon>
        <taxon>Peronosporales</taxon>
        <taxon>Peronosporaceae</taxon>
        <taxon>Phytophthora</taxon>
    </lineage>
</organism>